<evidence type="ECO:0000313" key="2">
    <source>
        <dbReference type="EMBL" id="KIK51008.1"/>
    </source>
</evidence>
<keyword evidence="1" id="KW-0732">Signal</keyword>
<organism evidence="2 3">
    <name type="scientific">Collybiopsis luxurians FD-317 M1</name>
    <dbReference type="NCBI Taxonomy" id="944289"/>
    <lineage>
        <taxon>Eukaryota</taxon>
        <taxon>Fungi</taxon>
        <taxon>Dikarya</taxon>
        <taxon>Basidiomycota</taxon>
        <taxon>Agaricomycotina</taxon>
        <taxon>Agaricomycetes</taxon>
        <taxon>Agaricomycetidae</taxon>
        <taxon>Agaricales</taxon>
        <taxon>Marasmiineae</taxon>
        <taxon>Omphalotaceae</taxon>
        <taxon>Collybiopsis</taxon>
        <taxon>Collybiopsis luxurians</taxon>
    </lineage>
</organism>
<gene>
    <name evidence="2" type="ORF">GYMLUDRAFT_89174</name>
</gene>
<dbReference type="AlphaFoldDB" id="A0A0D0C8G2"/>
<reference evidence="2 3" key="1">
    <citation type="submission" date="2014-04" db="EMBL/GenBank/DDBJ databases">
        <title>Evolutionary Origins and Diversification of the Mycorrhizal Mutualists.</title>
        <authorList>
            <consortium name="DOE Joint Genome Institute"/>
            <consortium name="Mycorrhizal Genomics Consortium"/>
            <person name="Kohler A."/>
            <person name="Kuo A."/>
            <person name="Nagy L.G."/>
            <person name="Floudas D."/>
            <person name="Copeland A."/>
            <person name="Barry K.W."/>
            <person name="Cichocki N."/>
            <person name="Veneault-Fourrey C."/>
            <person name="LaButti K."/>
            <person name="Lindquist E.A."/>
            <person name="Lipzen A."/>
            <person name="Lundell T."/>
            <person name="Morin E."/>
            <person name="Murat C."/>
            <person name="Riley R."/>
            <person name="Ohm R."/>
            <person name="Sun H."/>
            <person name="Tunlid A."/>
            <person name="Henrissat B."/>
            <person name="Grigoriev I.V."/>
            <person name="Hibbett D.S."/>
            <person name="Martin F."/>
        </authorList>
    </citation>
    <scope>NUCLEOTIDE SEQUENCE [LARGE SCALE GENOMIC DNA]</scope>
    <source>
        <strain evidence="2 3">FD-317 M1</strain>
    </source>
</reference>
<name>A0A0D0C8G2_9AGAR</name>
<dbReference type="HOGENOM" id="CLU_143024_0_0_1"/>
<keyword evidence="3" id="KW-1185">Reference proteome</keyword>
<dbReference type="Proteomes" id="UP000053593">
    <property type="component" value="Unassembled WGS sequence"/>
</dbReference>
<proteinExistence type="predicted"/>
<protein>
    <submittedName>
        <fullName evidence="2">Uncharacterized protein</fullName>
    </submittedName>
</protein>
<sequence>MQFKLSLLTSVIAALSTQVISAPATHFKRFTISTGNAALDNWFATTDANITFIGNPPVPRTLLQRQATQTTVVTCDKRSSTVCSGNCQTLTTSDTCLSVPGTECMMASQDVAFCDKSGCGGSCNSFADCGTKLDGGFCATPGTNSILVQ</sequence>
<evidence type="ECO:0000256" key="1">
    <source>
        <dbReference type="SAM" id="SignalP"/>
    </source>
</evidence>
<evidence type="ECO:0000313" key="3">
    <source>
        <dbReference type="Proteomes" id="UP000053593"/>
    </source>
</evidence>
<feature type="chain" id="PRO_5002225080" evidence="1">
    <location>
        <begin position="22"/>
        <end position="149"/>
    </location>
</feature>
<feature type="signal peptide" evidence="1">
    <location>
        <begin position="1"/>
        <end position="21"/>
    </location>
</feature>
<accession>A0A0D0C8G2</accession>
<dbReference type="EMBL" id="KN834876">
    <property type="protein sequence ID" value="KIK51008.1"/>
    <property type="molecule type" value="Genomic_DNA"/>
</dbReference>
<dbReference type="OrthoDB" id="2985022at2759"/>